<dbReference type="Proteomes" id="UP001152622">
    <property type="component" value="Chromosome 2"/>
</dbReference>
<comment type="similarity">
    <text evidence="1">Belongs to the VPS8 family.</text>
</comment>
<dbReference type="InterPro" id="IPR036322">
    <property type="entry name" value="WD40_repeat_dom_sf"/>
</dbReference>
<dbReference type="InterPro" id="IPR001680">
    <property type="entry name" value="WD40_rpt"/>
</dbReference>
<gene>
    <name evidence="9" type="ORF">SKAU_G00057340</name>
</gene>
<dbReference type="GO" id="GO:0033263">
    <property type="term" value="C:CORVET complex"/>
    <property type="evidence" value="ECO:0007669"/>
    <property type="project" value="TreeGrafter"/>
</dbReference>
<sequence>MVFRLTQRRTPAQDLSIENTCCSLSLHLIKQVYFLFQLDDQEFDIPQVETAPTLESILNEDSLLEVEPDPLLPDDFALSTLEVEELEEGGLQPQQQEEEEVVSEEEEEETATTVPASLWIKDPSLPAVERDEVLHCVTLKGISAQILSAVGRVEGGGPTAMAVCGIIAIGTSTGQLLIFDPSQVLKLCLGSQALGAQHGPITALGFNSEGTRILCGFARGKILQWDVESGKLLRTIASVVPVGNAVITVKFTDDPTVAVCNDSAGSVFELQFKRSLGAKTWDSRCLFNSEKGMVRCVEPLHLREEFSGHPAAQLLLLAMVSLRKLLVVCQRPEARVIHASPLAKVHGDCVPSLSWHFLRLGGSADPALAFCQGSCLSLYHVRFGSESISVVKLKEFNFHFEIMNSKWLRPRTMLLVDTVERIHAVDRDSGEELQELELENMALVSTAAPHQINQASEEETTATPMEYKMISYQSVCAHGGEVTILGTKSVRLVTLKTWEERLDCLVKQEHYGQALALAWKFFERSAKAVVGLPGDNEMRKEMVANKVSELLLAYVQLSLRRCPEQGKLQVMEEYFQKTIPLCVTCCIKFNKMGVLFGEVYEKLIQHAVALGVLFECLQPHISAGRLTSIPPLVMKDMVGHYEDQGMTELLDDLIPHLDVMTLDLHQAVSLSRQHRLYDALIFVFNKGINDYITPIEELVGGMASASHGVKPDEQMTVGNKILVYISCCLTGQAYPFGVIPDNMVETVKSQVFTCLTSIQAKGIDASQEPYPFIRTLLQYNTREFLNVLALAFEDLEQNRQAIEFHQRMIDILLQVMLESTDFSPSQIGSLFTFLARQLAKAEDNLFVNRQLFHQALDFLCNPEDTTQHAERQQALLELLQAGGAAYFEENKLLCMAEAVHFFQVCEFVYEQRRLYHRIVTCYLKDPARKDQALQYLHDIISSAELTEDERVLFQNEVFCNLQELLALGARQTASLVLRHFQDSIPLVMETLQQDAKLLFEFLHGVFNPKVEPWPFKDASLLGHDCHERYLELLCQNHPSWALEFLKLSDMYRPEEAVEIMQRHQVHDALAYLLESQGNTQGAFSVHMENLKLSLQTAEPPASSEETGGIWEGSEPLQAVHSLLRDLIAFCQRASVTLDSKQREDLWFPLLDFLMSPSEQLQGSLSSEMEMGIKDLAKEVLDGMTAYIPLMAILQRLMQDPVYSVGKYGEIKNLIFGILDAYIYEKTLLEATSNLLSQDLHWSLCSLRAAVTRGLAPVHKRCGVCAQQYTRATGHGDRVVLFSCGHIYHHACLQGSLSQQEGQAEEWACFKCHAPNKKWTPITPKRATQGPQCLELDPGQIAASDCLRRVFKNRSRISILMDLIRQPSSSMDSSKPGSDIFRNTGILESADLKLNLAPPPLID</sequence>
<feature type="region of interest" description="Disordered" evidence="7">
    <location>
        <begin position="87"/>
        <end position="113"/>
    </location>
</feature>
<evidence type="ECO:0000313" key="9">
    <source>
        <dbReference type="EMBL" id="KAJ8375154.1"/>
    </source>
</evidence>
<dbReference type="InterPro" id="IPR013083">
    <property type="entry name" value="Znf_RING/FYVE/PHD"/>
</dbReference>
<dbReference type="SMART" id="SM00184">
    <property type="entry name" value="RING"/>
    <property type="match status" value="1"/>
</dbReference>
<protein>
    <recommendedName>
        <fullName evidence="8">RING-type domain-containing protein</fullName>
    </recommendedName>
</protein>
<evidence type="ECO:0000256" key="7">
    <source>
        <dbReference type="SAM" id="MobiDB-lite"/>
    </source>
</evidence>
<dbReference type="EMBL" id="JAINUF010000002">
    <property type="protein sequence ID" value="KAJ8375154.1"/>
    <property type="molecule type" value="Genomic_DNA"/>
</dbReference>
<dbReference type="GO" id="GO:0005770">
    <property type="term" value="C:late endosome"/>
    <property type="evidence" value="ECO:0007669"/>
    <property type="project" value="TreeGrafter"/>
</dbReference>
<dbReference type="PROSITE" id="PS50089">
    <property type="entry name" value="ZF_RING_2"/>
    <property type="match status" value="1"/>
</dbReference>
<dbReference type="InterPro" id="IPR056939">
    <property type="entry name" value="Znf_RING_Vps8"/>
</dbReference>
<evidence type="ECO:0000256" key="3">
    <source>
        <dbReference type="ARBA" id="ARBA00022771"/>
    </source>
</evidence>
<reference evidence="9" key="1">
    <citation type="journal article" date="2023" name="Science">
        <title>Genome structures resolve the early diversification of teleost fishes.</title>
        <authorList>
            <person name="Parey E."/>
            <person name="Louis A."/>
            <person name="Montfort J."/>
            <person name="Bouchez O."/>
            <person name="Roques C."/>
            <person name="Iampietro C."/>
            <person name="Lluch J."/>
            <person name="Castinel A."/>
            <person name="Donnadieu C."/>
            <person name="Desvignes T."/>
            <person name="Floi Bucao C."/>
            <person name="Jouanno E."/>
            <person name="Wen M."/>
            <person name="Mejri S."/>
            <person name="Dirks R."/>
            <person name="Jansen H."/>
            <person name="Henkel C."/>
            <person name="Chen W.J."/>
            <person name="Zahm M."/>
            <person name="Cabau C."/>
            <person name="Klopp C."/>
            <person name="Thompson A.W."/>
            <person name="Robinson-Rechavi M."/>
            <person name="Braasch I."/>
            <person name="Lecointre G."/>
            <person name="Bobe J."/>
            <person name="Postlethwait J.H."/>
            <person name="Berthelot C."/>
            <person name="Roest Crollius H."/>
            <person name="Guiguen Y."/>
        </authorList>
    </citation>
    <scope>NUCLEOTIDE SEQUENCE</scope>
    <source>
        <strain evidence="9">WJC10195</strain>
    </source>
</reference>
<evidence type="ECO:0000256" key="4">
    <source>
        <dbReference type="ARBA" id="ARBA00022833"/>
    </source>
</evidence>
<feature type="repeat" description="WD" evidence="6">
    <location>
        <begin position="194"/>
        <end position="235"/>
    </location>
</feature>
<dbReference type="OrthoDB" id="289913at2759"/>
<name>A0A9Q1G461_SYNKA</name>
<dbReference type="SUPFAM" id="SSF50978">
    <property type="entry name" value="WD40 repeat-like"/>
    <property type="match status" value="1"/>
</dbReference>
<evidence type="ECO:0000256" key="5">
    <source>
        <dbReference type="PROSITE-ProRule" id="PRU00175"/>
    </source>
</evidence>
<dbReference type="Pfam" id="PF12816">
    <property type="entry name" value="TPR_Vps8"/>
    <property type="match status" value="1"/>
</dbReference>
<evidence type="ECO:0000259" key="8">
    <source>
        <dbReference type="PROSITE" id="PS50089"/>
    </source>
</evidence>
<dbReference type="GO" id="GO:0034058">
    <property type="term" value="P:endosomal vesicle fusion"/>
    <property type="evidence" value="ECO:0007669"/>
    <property type="project" value="TreeGrafter"/>
</dbReference>
<dbReference type="Pfam" id="PF23410">
    <property type="entry name" value="Beta-prop_VPS8"/>
    <property type="match status" value="1"/>
</dbReference>
<evidence type="ECO:0000256" key="2">
    <source>
        <dbReference type="ARBA" id="ARBA00022723"/>
    </source>
</evidence>
<evidence type="ECO:0000256" key="6">
    <source>
        <dbReference type="PROSITE-ProRule" id="PRU00221"/>
    </source>
</evidence>
<keyword evidence="4" id="KW-0862">Zinc</keyword>
<dbReference type="Gene3D" id="2.130.10.10">
    <property type="entry name" value="YVTN repeat-like/Quinoprotein amine dehydrogenase"/>
    <property type="match status" value="1"/>
</dbReference>
<dbReference type="InterPro" id="IPR045111">
    <property type="entry name" value="Vps41/Vps8"/>
</dbReference>
<feature type="domain" description="RING-type" evidence="8">
    <location>
        <begin position="1261"/>
        <end position="1312"/>
    </location>
</feature>
<evidence type="ECO:0000256" key="1">
    <source>
        <dbReference type="ARBA" id="ARBA00009422"/>
    </source>
</evidence>
<keyword evidence="2" id="KW-0479">Metal-binding</keyword>
<keyword evidence="10" id="KW-1185">Reference proteome</keyword>
<dbReference type="PANTHER" id="PTHR12616:SF8">
    <property type="entry name" value="VACUOLAR PROTEIN SORTING-ASSOCIATED PROTEIN 8 HOMOLOG"/>
    <property type="match status" value="1"/>
</dbReference>
<dbReference type="PROSITE" id="PS50082">
    <property type="entry name" value="WD_REPEATS_2"/>
    <property type="match status" value="1"/>
</dbReference>
<dbReference type="InterPro" id="IPR025941">
    <property type="entry name" value="Vps8_central_dom"/>
</dbReference>
<dbReference type="InterPro" id="IPR001841">
    <property type="entry name" value="Znf_RING"/>
</dbReference>
<organism evidence="9 10">
    <name type="scientific">Synaphobranchus kaupii</name>
    <name type="common">Kaup's arrowtooth eel</name>
    <dbReference type="NCBI Taxonomy" id="118154"/>
    <lineage>
        <taxon>Eukaryota</taxon>
        <taxon>Metazoa</taxon>
        <taxon>Chordata</taxon>
        <taxon>Craniata</taxon>
        <taxon>Vertebrata</taxon>
        <taxon>Euteleostomi</taxon>
        <taxon>Actinopterygii</taxon>
        <taxon>Neopterygii</taxon>
        <taxon>Teleostei</taxon>
        <taxon>Anguilliformes</taxon>
        <taxon>Synaphobranchidae</taxon>
        <taxon>Synaphobranchus</taxon>
    </lineage>
</organism>
<dbReference type="GO" id="GO:0008270">
    <property type="term" value="F:zinc ion binding"/>
    <property type="evidence" value="ECO:0007669"/>
    <property type="project" value="UniProtKB-KW"/>
</dbReference>
<feature type="compositionally biased region" description="Acidic residues" evidence="7">
    <location>
        <begin position="96"/>
        <end position="110"/>
    </location>
</feature>
<dbReference type="GO" id="GO:0030897">
    <property type="term" value="C:HOPS complex"/>
    <property type="evidence" value="ECO:0007669"/>
    <property type="project" value="TreeGrafter"/>
</dbReference>
<accession>A0A9Q1G461</accession>
<comment type="caution">
    <text evidence="9">The sequence shown here is derived from an EMBL/GenBank/DDBJ whole genome shotgun (WGS) entry which is preliminary data.</text>
</comment>
<keyword evidence="3 5" id="KW-0863">Zinc-finger</keyword>
<dbReference type="SUPFAM" id="SSF57850">
    <property type="entry name" value="RING/U-box"/>
    <property type="match status" value="1"/>
</dbReference>
<dbReference type="CDD" id="cd16687">
    <property type="entry name" value="RING-H2_Vps8"/>
    <property type="match status" value="1"/>
</dbReference>
<dbReference type="InterPro" id="IPR015943">
    <property type="entry name" value="WD40/YVTN_repeat-like_dom_sf"/>
</dbReference>
<evidence type="ECO:0000313" key="10">
    <source>
        <dbReference type="Proteomes" id="UP001152622"/>
    </source>
</evidence>
<dbReference type="Pfam" id="PF23412">
    <property type="entry name" value="zf_RING_Vps8"/>
    <property type="match status" value="1"/>
</dbReference>
<dbReference type="GO" id="GO:0005769">
    <property type="term" value="C:early endosome"/>
    <property type="evidence" value="ECO:0007669"/>
    <property type="project" value="TreeGrafter"/>
</dbReference>
<dbReference type="Gene3D" id="3.30.40.10">
    <property type="entry name" value="Zinc/RING finger domain, C3HC4 (zinc finger)"/>
    <property type="match status" value="1"/>
</dbReference>
<dbReference type="PANTHER" id="PTHR12616">
    <property type="entry name" value="VACUOLAR PROTEIN SORTING VPS41"/>
    <property type="match status" value="1"/>
</dbReference>
<dbReference type="GO" id="GO:0006623">
    <property type="term" value="P:protein targeting to vacuole"/>
    <property type="evidence" value="ECO:0007669"/>
    <property type="project" value="InterPro"/>
</dbReference>
<keyword evidence="6" id="KW-0853">WD repeat</keyword>
<proteinExistence type="inferred from homology"/>